<keyword evidence="5" id="KW-1185">Reference proteome</keyword>
<dbReference type="InterPro" id="IPR036770">
    <property type="entry name" value="Ankyrin_rpt-contain_sf"/>
</dbReference>
<feature type="repeat" description="ANK" evidence="3">
    <location>
        <begin position="59"/>
        <end position="94"/>
    </location>
</feature>
<name>A0ABN8SSV0_9CNID</name>
<reference evidence="4 5" key="1">
    <citation type="submission" date="2022-05" db="EMBL/GenBank/DDBJ databases">
        <authorList>
            <consortium name="Genoscope - CEA"/>
            <person name="William W."/>
        </authorList>
    </citation>
    <scope>NUCLEOTIDE SEQUENCE [LARGE SCALE GENOMIC DNA]</scope>
</reference>
<evidence type="ECO:0000256" key="1">
    <source>
        <dbReference type="ARBA" id="ARBA00022737"/>
    </source>
</evidence>
<proteinExistence type="predicted"/>
<dbReference type="PROSITE" id="PS50297">
    <property type="entry name" value="ANK_REP_REGION"/>
    <property type="match status" value="7"/>
</dbReference>
<dbReference type="Pfam" id="PF00023">
    <property type="entry name" value="Ank"/>
    <property type="match status" value="1"/>
</dbReference>
<feature type="repeat" description="ANK" evidence="3">
    <location>
        <begin position="95"/>
        <end position="127"/>
    </location>
</feature>
<dbReference type="Pfam" id="PF12796">
    <property type="entry name" value="Ank_2"/>
    <property type="match status" value="3"/>
</dbReference>
<dbReference type="PROSITE" id="PS50088">
    <property type="entry name" value="ANK_REPEAT"/>
    <property type="match status" value="8"/>
</dbReference>
<keyword evidence="2 3" id="KW-0040">ANK repeat</keyword>
<feature type="repeat" description="ANK" evidence="3">
    <location>
        <begin position="244"/>
        <end position="276"/>
    </location>
</feature>
<keyword evidence="1" id="KW-0677">Repeat</keyword>
<dbReference type="Pfam" id="PF13637">
    <property type="entry name" value="Ank_4"/>
    <property type="match status" value="1"/>
</dbReference>
<evidence type="ECO:0008006" key="6">
    <source>
        <dbReference type="Google" id="ProtNLM"/>
    </source>
</evidence>
<evidence type="ECO:0000256" key="2">
    <source>
        <dbReference type="ARBA" id="ARBA00023043"/>
    </source>
</evidence>
<comment type="caution">
    <text evidence="4">The sequence shown here is derived from an EMBL/GenBank/DDBJ whole genome shotgun (WGS) entry which is preliminary data.</text>
</comment>
<dbReference type="SMART" id="SM00248">
    <property type="entry name" value="ANK"/>
    <property type="match status" value="11"/>
</dbReference>
<dbReference type="PRINTS" id="PR01415">
    <property type="entry name" value="ANKYRIN"/>
</dbReference>
<protein>
    <recommendedName>
        <fullName evidence="6">Ankyrin repeat protein</fullName>
    </recommendedName>
</protein>
<dbReference type="PANTHER" id="PTHR24173:SF74">
    <property type="entry name" value="ANKYRIN REPEAT DOMAIN-CONTAINING PROTEIN 16"/>
    <property type="match status" value="1"/>
</dbReference>
<dbReference type="Proteomes" id="UP001159427">
    <property type="component" value="Unassembled WGS sequence"/>
</dbReference>
<feature type="repeat" description="ANK" evidence="3">
    <location>
        <begin position="25"/>
        <end position="58"/>
    </location>
</feature>
<feature type="repeat" description="ANK" evidence="3">
    <location>
        <begin position="174"/>
        <end position="206"/>
    </location>
</feature>
<feature type="repeat" description="ANK" evidence="3">
    <location>
        <begin position="137"/>
        <end position="172"/>
    </location>
</feature>
<organism evidence="4 5">
    <name type="scientific">Porites evermanni</name>
    <dbReference type="NCBI Taxonomy" id="104178"/>
    <lineage>
        <taxon>Eukaryota</taxon>
        <taxon>Metazoa</taxon>
        <taxon>Cnidaria</taxon>
        <taxon>Anthozoa</taxon>
        <taxon>Hexacorallia</taxon>
        <taxon>Scleractinia</taxon>
        <taxon>Fungiina</taxon>
        <taxon>Poritidae</taxon>
        <taxon>Porites</taxon>
    </lineage>
</organism>
<dbReference type="EMBL" id="CALNXI010003895">
    <property type="protein sequence ID" value="CAH3194580.1"/>
    <property type="molecule type" value="Genomic_DNA"/>
</dbReference>
<sequence length="474" mass="51761">MFAYVGDILGCLIENGADVNARTNEDCTPLMTACDCGYSSEAVKFLIEHGANVDHQDWNGQTAGHYAVNCNSYSSIDALSCLIENGADVNARTYDGRTPLMIATARGYIKVVTYLIEHGVPSTRSTTSDYVNLRDDNGQTALHHAVQCFDPISCEILSCLIEHGGDVNCSTYENRHTPLMIAAERGQMKVVTSLIEHGADLDLRDEDDQTALHYAVCGSDVSCEILSYLIENGAEVNAFARRDNCSTPLMLACKYGHFNAVSSLTEHGAKVNLQDAIGNTAVYYALSCSNASPEVLSRLMRDRAAVNSACTRDNGTPLMIACQYGHMNAVTFLIEHGANMDLQDKNGDTALHYAVSAGAVNTLLDLGALHLIPVCNKHGLTPLLQASNRRNSEKVKCLIQRPEIPKEQKIEALELLGASIITECDPGIERGFDYIKNGMEERFANPSQPLLKQQMEPVKAYLNRKECQTLEELA</sequence>
<feature type="repeat" description="ANK" evidence="3">
    <location>
        <begin position="313"/>
        <end position="345"/>
    </location>
</feature>
<evidence type="ECO:0000313" key="4">
    <source>
        <dbReference type="EMBL" id="CAH3194580.1"/>
    </source>
</evidence>
<feature type="repeat" description="ANK" evidence="3">
    <location>
        <begin position="207"/>
        <end position="241"/>
    </location>
</feature>
<dbReference type="InterPro" id="IPR002110">
    <property type="entry name" value="Ankyrin_rpt"/>
</dbReference>
<gene>
    <name evidence="4" type="ORF">PEVE_00028110</name>
</gene>
<evidence type="ECO:0000256" key="3">
    <source>
        <dbReference type="PROSITE-ProRule" id="PRU00023"/>
    </source>
</evidence>
<accession>A0ABN8SSV0</accession>
<dbReference type="Gene3D" id="1.25.40.20">
    <property type="entry name" value="Ankyrin repeat-containing domain"/>
    <property type="match status" value="4"/>
</dbReference>
<evidence type="ECO:0000313" key="5">
    <source>
        <dbReference type="Proteomes" id="UP001159427"/>
    </source>
</evidence>
<dbReference type="SUPFAM" id="SSF48403">
    <property type="entry name" value="Ankyrin repeat"/>
    <property type="match status" value="1"/>
</dbReference>
<dbReference type="PANTHER" id="PTHR24173">
    <property type="entry name" value="ANKYRIN REPEAT CONTAINING"/>
    <property type="match status" value="1"/>
</dbReference>